<dbReference type="AlphaFoldDB" id="A0A4Y2FY81"/>
<gene>
    <name evidence="1" type="ORF">AVEN_256393_1</name>
</gene>
<reference evidence="1 2" key="1">
    <citation type="journal article" date="2019" name="Sci. Rep.">
        <title>Orb-weaving spider Araneus ventricosus genome elucidates the spidroin gene catalogue.</title>
        <authorList>
            <person name="Kono N."/>
            <person name="Nakamura H."/>
            <person name="Ohtoshi R."/>
            <person name="Moran D.A.P."/>
            <person name="Shinohara A."/>
            <person name="Yoshida Y."/>
            <person name="Fujiwara M."/>
            <person name="Mori M."/>
            <person name="Tomita M."/>
            <person name="Arakawa K."/>
        </authorList>
    </citation>
    <scope>NUCLEOTIDE SEQUENCE [LARGE SCALE GENOMIC DNA]</scope>
</reference>
<name>A0A4Y2FY81_ARAVE</name>
<organism evidence="1 2">
    <name type="scientific">Araneus ventricosus</name>
    <name type="common">Orbweaver spider</name>
    <name type="synonym">Epeira ventricosa</name>
    <dbReference type="NCBI Taxonomy" id="182803"/>
    <lineage>
        <taxon>Eukaryota</taxon>
        <taxon>Metazoa</taxon>
        <taxon>Ecdysozoa</taxon>
        <taxon>Arthropoda</taxon>
        <taxon>Chelicerata</taxon>
        <taxon>Arachnida</taxon>
        <taxon>Araneae</taxon>
        <taxon>Araneomorphae</taxon>
        <taxon>Entelegynae</taxon>
        <taxon>Araneoidea</taxon>
        <taxon>Araneidae</taxon>
        <taxon>Araneus</taxon>
    </lineage>
</organism>
<comment type="caution">
    <text evidence="1">The sequence shown here is derived from an EMBL/GenBank/DDBJ whole genome shotgun (WGS) entry which is preliminary data.</text>
</comment>
<proteinExistence type="predicted"/>
<sequence length="117" mass="13404">MIPKAIEIKGPQNTGTSEFLYERSHRNHNDSWHCPNCKKTPLFPEHNGRTTLTNKALAVCVKSIERMSKFQSDIRTAIVFCLKGRMGRSRIDRVNGGVSSYVDRGFQTRLHRSPPYK</sequence>
<keyword evidence="2" id="KW-1185">Reference proteome</keyword>
<evidence type="ECO:0000313" key="2">
    <source>
        <dbReference type="Proteomes" id="UP000499080"/>
    </source>
</evidence>
<evidence type="ECO:0000313" key="1">
    <source>
        <dbReference type="EMBL" id="GBM46420.1"/>
    </source>
</evidence>
<dbReference type="EMBL" id="BGPR01001137">
    <property type="protein sequence ID" value="GBM46420.1"/>
    <property type="molecule type" value="Genomic_DNA"/>
</dbReference>
<dbReference type="Proteomes" id="UP000499080">
    <property type="component" value="Unassembled WGS sequence"/>
</dbReference>
<accession>A0A4Y2FY81</accession>
<protein>
    <submittedName>
        <fullName evidence="1">Uncharacterized protein</fullName>
    </submittedName>
</protein>